<dbReference type="InterPro" id="IPR032244">
    <property type="entry name" value="LapD_MoxY_N"/>
</dbReference>
<keyword evidence="1" id="KW-0472">Membrane</keyword>
<dbReference type="PANTHER" id="PTHR33121">
    <property type="entry name" value="CYCLIC DI-GMP PHOSPHODIESTERASE PDEF"/>
    <property type="match status" value="1"/>
</dbReference>
<dbReference type="AlphaFoldDB" id="A0A0F9XAA5"/>
<dbReference type="EMBL" id="LAZR01000067">
    <property type="protein sequence ID" value="KKN95936.1"/>
    <property type="molecule type" value="Genomic_DNA"/>
</dbReference>
<evidence type="ECO:0000259" key="2">
    <source>
        <dbReference type="PROSITE" id="PS50883"/>
    </source>
</evidence>
<dbReference type="CDD" id="cd01948">
    <property type="entry name" value="EAL"/>
    <property type="match status" value="1"/>
</dbReference>
<protein>
    <recommendedName>
        <fullName evidence="6">EAL domain-containing protein</fullName>
    </recommendedName>
</protein>
<feature type="transmembrane region" description="Helical" evidence="1">
    <location>
        <begin position="149"/>
        <end position="170"/>
    </location>
</feature>
<dbReference type="Gene3D" id="3.30.70.270">
    <property type="match status" value="1"/>
</dbReference>
<dbReference type="Pfam" id="PF16448">
    <property type="entry name" value="LapD_MoxY_N"/>
    <property type="match status" value="1"/>
</dbReference>
<evidence type="ECO:0000313" key="5">
    <source>
        <dbReference type="EMBL" id="KKN95936.1"/>
    </source>
</evidence>
<dbReference type="InterPro" id="IPR003660">
    <property type="entry name" value="HAMP_dom"/>
</dbReference>
<dbReference type="Gene3D" id="3.30.110.200">
    <property type="match status" value="1"/>
</dbReference>
<reference evidence="5" key="1">
    <citation type="journal article" date="2015" name="Nature">
        <title>Complex archaea that bridge the gap between prokaryotes and eukaryotes.</title>
        <authorList>
            <person name="Spang A."/>
            <person name="Saw J.H."/>
            <person name="Jorgensen S.L."/>
            <person name="Zaremba-Niedzwiedzka K."/>
            <person name="Martijn J."/>
            <person name="Lind A.E."/>
            <person name="van Eijk R."/>
            <person name="Schleper C."/>
            <person name="Guy L."/>
            <person name="Ettema T.J."/>
        </authorList>
    </citation>
    <scope>NUCLEOTIDE SEQUENCE</scope>
</reference>
<dbReference type="SMART" id="SM00267">
    <property type="entry name" value="GGDEF"/>
    <property type="match status" value="1"/>
</dbReference>
<dbReference type="Gene3D" id="6.20.270.20">
    <property type="entry name" value="LapD/MoxY periplasmic domain"/>
    <property type="match status" value="1"/>
</dbReference>
<evidence type="ECO:0000256" key="1">
    <source>
        <dbReference type="SAM" id="Phobius"/>
    </source>
</evidence>
<dbReference type="Gene3D" id="3.20.20.450">
    <property type="entry name" value="EAL domain"/>
    <property type="match status" value="1"/>
</dbReference>
<keyword evidence="1" id="KW-0812">Transmembrane</keyword>
<dbReference type="SUPFAM" id="SSF55073">
    <property type="entry name" value="Nucleotide cyclase"/>
    <property type="match status" value="1"/>
</dbReference>
<dbReference type="InterPro" id="IPR001633">
    <property type="entry name" value="EAL_dom"/>
</dbReference>
<comment type="caution">
    <text evidence="5">The sequence shown here is derived from an EMBL/GenBank/DDBJ whole genome shotgun (WGS) entry which is preliminary data.</text>
</comment>
<dbReference type="SUPFAM" id="SSF141868">
    <property type="entry name" value="EAL domain-like"/>
    <property type="match status" value="1"/>
</dbReference>
<proteinExistence type="predicted"/>
<dbReference type="InterPro" id="IPR000160">
    <property type="entry name" value="GGDEF_dom"/>
</dbReference>
<dbReference type="PANTHER" id="PTHR33121:SF23">
    <property type="entry name" value="CYCLIC DI-GMP PHOSPHODIESTERASE PDEB"/>
    <property type="match status" value="1"/>
</dbReference>
<dbReference type="PROSITE" id="PS50885">
    <property type="entry name" value="HAMP"/>
    <property type="match status" value="1"/>
</dbReference>
<organism evidence="5">
    <name type="scientific">marine sediment metagenome</name>
    <dbReference type="NCBI Taxonomy" id="412755"/>
    <lineage>
        <taxon>unclassified sequences</taxon>
        <taxon>metagenomes</taxon>
        <taxon>ecological metagenomes</taxon>
    </lineage>
</organism>
<feature type="domain" description="EAL" evidence="2">
    <location>
        <begin position="408"/>
        <end position="647"/>
    </location>
</feature>
<evidence type="ECO:0000259" key="3">
    <source>
        <dbReference type="PROSITE" id="PS50885"/>
    </source>
</evidence>
<dbReference type="InterPro" id="IPR050706">
    <property type="entry name" value="Cyclic-di-GMP_PDE-like"/>
</dbReference>
<dbReference type="InterPro" id="IPR029787">
    <property type="entry name" value="Nucleotide_cyclase"/>
</dbReference>
<dbReference type="Pfam" id="PF00990">
    <property type="entry name" value="GGDEF"/>
    <property type="match status" value="1"/>
</dbReference>
<dbReference type="Pfam" id="PF00672">
    <property type="entry name" value="HAMP"/>
    <property type="match status" value="1"/>
</dbReference>
<feature type="domain" description="GGDEF" evidence="4">
    <location>
        <begin position="264"/>
        <end position="397"/>
    </location>
</feature>
<gene>
    <name evidence="5" type="ORF">LCGC14_0171710</name>
</gene>
<dbReference type="GO" id="GO:0007165">
    <property type="term" value="P:signal transduction"/>
    <property type="evidence" value="ECO:0007669"/>
    <property type="project" value="InterPro"/>
</dbReference>
<dbReference type="PROSITE" id="PS50883">
    <property type="entry name" value="EAL"/>
    <property type="match status" value="1"/>
</dbReference>
<dbReference type="SMART" id="SM00304">
    <property type="entry name" value="HAMP"/>
    <property type="match status" value="1"/>
</dbReference>
<dbReference type="InterPro" id="IPR042461">
    <property type="entry name" value="LapD_MoxY_peri_C"/>
</dbReference>
<sequence length="647" mass="70252">MSLVKQLILAICLFLLVAFSGSFVINLESSRNQLQEQLTSHAQDAATALGLSLAPHVNDQAMLQLLVSSMFDSSYFASIRIVEIDSGNPLVARNRGLQDKTVPQWFAELADIDTQHGSAILMNGWQQFARVEVVSHPGMALRNLWKSALGTLAWLVFCGLVSAALGAALLRRQLRPLSSVADQAEAITRRHYRTQEELPRTPELRQVVTAMNLMVVKLKAIFDGEAAETERYRRQAYHDALTELPNRLAFEHALAAALTPGENPGGFVLGVRLAHLNSINEQLGAGHADALLQALAVPLKASQVAHPGWMCCRVRGSEFLVLAPGGSEEELGELVEQFSSLAHSLEELSAAAGSEPLKLGIAGFEPGDTVAQVLTRIDQALAESTVNGDRIDAGFTAASSSPAQMHDKQEWARLLGAACRAQSFVLHFQPVLREADPTQVVHHKLLVRLPDADGQMMAAGHFVPWIERLGLTTEFDLCMLQMAFAHLKRSPARLALSITAQTIDSVESRQLLLDELKANVGQAALLTLEADARYVQGSEQAASFASELGRVGTRFGLQHFGGELDLVGDLALVGLDYLKIDSSYIRDVDQEPQKRLYLESLVRTAQRIDLPLIAEQVETAEEIAALKMLGIGLMQGHALAAPGPWPA</sequence>
<evidence type="ECO:0000259" key="4">
    <source>
        <dbReference type="PROSITE" id="PS50887"/>
    </source>
</evidence>
<keyword evidence="1" id="KW-1133">Transmembrane helix</keyword>
<dbReference type="SMART" id="SM00052">
    <property type="entry name" value="EAL"/>
    <property type="match status" value="1"/>
</dbReference>
<dbReference type="InterPro" id="IPR035919">
    <property type="entry name" value="EAL_sf"/>
</dbReference>
<dbReference type="Pfam" id="PF00563">
    <property type="entry name" value="EAL"/>
    <property type="match status" value="1"/>
</dbReference>
<evidence type="ECO:0008006" key="6">
    <source>
        <dbReference type="Google" id="ProtNLM"/>
    </source>
</evidence>
<dbReference type="InterPro" id="IPR043128">
    <property type="entry name" value="Rev_trsase/Diguanyl_cyclase"/>
</dbReference>
<accession>A0A0F9XAA5</accession>
<name>A0A0F9XAA5_9ZZZZ</name>
<dbReference type="GO" id="GO:0016020">
    <property type="term" value="C:membrane"/>
    <property type="evidence" value="ECO:0007669"/>
    <property type="project" value="InterPro"/>
</dbReference>
<feature type="domain" description="HAMP" evidence="3">
    <location>
        <begin position="171"/>
        <end position="223"/>
    </location>
</feature>
<dbReference type="GO" id="GO:0071111">
    <property type="term" value="F:cyclic-guanylate-specific phosphodiesterase activity"/>
    <property type="evidence" value="ECO:0007669"/>
    <property type="project" value="InterPro"/>
</dbReference>
<feature type="transmembrane region" description="Helical" evidence="1">
    <location>
        <begin position="6"/>
        <end position="27"/>
    </location>
</feature>
<dbReference type="PROSITE" id="PS50887">
    <property type="entry name" value="GGDEF"/>
    <property type="match status" value="1"/>
</dbReference>